<protein>
    <submittedName>
        <fullName evidence="1">Uncharacterized protein</fullName>
    </submittedName>
</protein>
<name>A0AAE0DNT2_9LECA</name>
<keyword evidence="2" id="KW-1185">Reference proteome</keyword>
<accession>A0AAE0DNT2</accession>
<gene>
    <name evidence="1" type="ORF">OEA41_008022</name>
</gene>
<evidence type="ECO:0000313" key="2">
    <source>
        <dbReference type="Proteomes" id="UP001276659"/>
    </source>
</evidence>
<organism evidence="1 2">
    <name type="scientific">Lepraria neglecta</name>
    <dbReference type="NCBI Taxonomy" id="209136"/>
    <lineage>
        <taxon>Eukaryota</taxon>
        <taxon>Fungi</taxon>
        <taxon>Dikarya</taxon>
        <taxon>Ascomycota</taxon>
        <taxon>Pezizomycotina</taxon>
        <taxon>Lecanoromycetes</taxon>
        <taxon>OSLEUM clade</taxon>
        <taxon>Lecanoromycetidae</taxon>
        <taxon>Lecanorales</taxon>
        <taxon>Lecanorineae</taxon>
        <taxon>Stereocaulaceae</taxon>
        <taxon>Lepraria</taxon>
    </lineage>
</organism>
<proteinExistence type="predicted"/>
<reference evidence="1" key="1">
    <citation type="submission" date="2022-11" db="EMBL/GenBank/DDBJ databases">
        <title>Chromosomal genome sequence assembly and mating type (MAT) locus characterization of the leprose asexual lichenized fungus Lepraria neglecta (Nyl.) Erichsen.</title>
        <authorList>
            <person name="Allen J.L."/>
            <person name="Pfeffer B."/>
        </authorList>
    </citation>
    <scope>NUCLEOTIDE SEQUENCE</scope>
    <source>
        <strain evidence="1">Allen 5258</strain>
    </source>
</reference>
<comment type="caution">
    <text evidence="1">The sequence shown here is derived from an EMBL/GenBank/DDBJ whole genome shotgun (WGS) entry which is preliminary data.</text>
</comment>
<dbReference type="Proteomes" id="UP001276659">
    <property type="component" value="Unassembled WGS sequence"/>
</dbReference>
<sequence length="305" mass="33851">MEHIEYGIHDYSKADNDNCASNNTSRLSFSDLPGEVRNLIYEYAVVAKGADDYEDVVDMDGCEGIVKIEDMDPQEWRRAEVNGRYRTPYRIKRKGQKGRTQTSYVLRLPYSSDPKRCRSAVPTMVNMLLLDKQTHWEAASHGGYVPLVSQLLTITPQKMQWTSSTSYGKVIYDVLGLGSMTDGLAVPNGVGGHRIKDCVAARGIKAWAKAISRSSGSSAVFEQALEREGPTPDQELDWLLAGLYEMVMRPSIDTYGDGTLLVFPGFTIKERDAPEVFAPVSDEALRDKGYRVLRKGIGSRVPVGS</sequence>
<evidence type="ECO:0000313" key="1">
    <source>
        <dbReference type="EMBL" id="KAK3176697.1"/>
    </source>
</evidence>
<dbReference type="EMBL" id="JASNWA010000004">
    <property type="protein sequence ID" value="KAK3176697.1"/>
    <property type="molecule type" value="Genomic_DNA"/>
</dbReference>
<dbReference type="AlphaFoldDB" id="A0AAE0DNT2"/>